<proteinExistence type="predicted"/>
<reference evidence="3" key="1">
    <citation type="submission" date="2023-02" db="EMBL/GenBank/DDBJ databases">
        <authorList>
            <person name="Palmer J.M."/>
        </authorList>
    </citation>
    <scope>NUCLEOTIDE SEQUENCE</scope>
    <source>
        <strain evidence="3">FW57</strain>
    </source>
</reference>
<evidence type="ECO:0000256" key="1">
    <source>
        <dbReference type="SAM" id="MobiDB-lite"/>
    </source>
</evidence>
<protein>
    <recommendedName>
        <fullName evidence="2">Peptidase C1A papain C-terminal domain-containing protein</fullName>
    </recommendedName>
</protein>
<dbReference type="Proteomes" id="UP001197093">
    <property type="component" value="Unassembled WGS sequence"/>
</dbReference>
<keyword evidence="4" id="KW-1185">Reference proteome</keyword>
<dbReference type="InterPro" id="IPR000668">
    <property type="entry name" value="Peptidase_C1A_C"/>
</dbReference>
<evidence type="ECO:0000259" key="2">
    <source>
        <dbReference type="Pfam" id="PF00112"/>
    </source>
</evidence>
<sequence length="347" mass="39154">MSHHEFPDNFLPGAIFDQPDPRDKEVDMSEMGMSMGPLPPDFSVLKAPLNYKVNKNGVFHQGNIGTCMTNAIAQLYLYELQRQGVQYDDYVPSRLFLYYVARYGAVKNPWPAVPSAKFYDGLRQRGSLPQGDQAVQLKDSGSNARDVIKIMRALGAPPEDASINDHKVGSGKWPYDNQVQADTNKFFKPTDWPARIPEPECFTNAVLHQALGYARPSERSAECWKRCIQRGYPIVFACKLYDSWWTWGTGSNNGKPNNSVWPIPIRGEGYANRRHALIALGWDNNKKAPGSSSRGAFYIQNSWGDKWGDNGFSWMPYEWLDHNDGESGTPWAVDSPWTFMQGGKTKN</sequence>
<evidence type="ECO:0000313" key="3">
    <source>
        <dbReference type="EMBL" id="KAG7286719.1"/>
    </source>
</evidence>
<evidence type="ECO:0000313" key="4">
    <source>
        <dbReference type="Proteomes" id="UP001197093"/>
    </source>
</evidence>
<gene>
    <name evidence="3" type="ORF">NEMBOFW57_009030</name>
</gene>
<dbReference type="GO" id="GO:0006508">
    <property type="term" value="P:proteolysis"/>
    <property type="evidence" value="ECO:0007669"/>
    <property type="project" value="InterPro"/>
</dbReference>
<dbReference type="InterPro" id="IPR038765">
    <property type="entry name" value="Papain-like_cys_pep_sf"/>
</dbReference>
<name>A0AAD4ESX3_9PEZI</name>
<feature type="domain" description="Peptidase C1A papain C-terminal" evidence="2">
    <location>
        <begin position="212"/>
        <end position="315"/>
    </location>
</feature>
<comment type="caution">
    <text evidence="3">The sequence shown here is derived from an EMBL/GenBank/DDBJ whole genome shotgun (WGS) entry which is preliminary data.</text>
</comment>
<dbReference type="AlphaFoldDB" id="A0AAD4ESX3"/>
<dbReference type="EMBL" id="JAHCVI010000004">
    <property type="protein sequence ID" value="KAG7286719.1"/>
    <property type="molecule type" value="Genomic_DNA"/>
</dbReference>
<feature type="region of interest" description="Disordered" evidence="1">
    <location>
        <begin position="1"/>
        <end position="23"/>
    </location>
</feature>
<accession>A0AAD4ESX3</accession>
<organism evidence="3 4">
    <name type="scientific">Staphylotrichum longicolle</name>
    <dbReference type="NCBI Taxonomy" id="669026"/>
    <lineage>
        <taxon>Eukaryota</taxon>
        <taxon>Fungi</taxon>
        <taxon>Dikarya</taxon>
        <taxon>Ascomycota</taxon>
        <taxon>Pezizomycotina</taxon>
        <taxon>Sordariomycetes</taxon>
        <taxon>Sordariomycetidae</taxon>
        <taxon>Sordariales</taxon>
        <taxon>Chaetomiaceae</taxon>
        <taxon>Staphylotrichum</taxon>
    </lineage>
</organism>
<dbReference type="Gene3D" id="3.90.70.10">
    <property type="entry name" value="Cysteine proteinases"/>
    <property type="match status" value="1"/>
</dbReference>
<dbReference type="GO" id="GO:0008234">
    <property type="term" value="F:cysteine-type peptidase activity"/>
    <property type="evidence" value="ECO:0007669"/>
    <property type="project" value="InterPro"/>
</dbReference>
<dbReference type="Pfam" id="PF00112">
    <property type="entry name" value="Peptidase_C1"/>
    <property type="match status" value="1"/>
</dbReference>
<dbReference type="SUPFAM" id="SSF54001">
    <property type="entry name" value="Cysteine proteinases"/>
    <property type="match status" value="1"/>
</dbReference>